<evidence type="ECO:0000313" key="17">
    <source>
        <dbReference type="EMBL" id="VFU12996.1"/>
    </source>
</evidence>
<dbReference type="InterPro" id="IPR013826">
    <property type="entry name" value="Topo_IA_cen_sub3"/>
</dbReference>
<evidence type="ECO:0000256" key="10">
    <source>
        <dbReference type="ARBA" id="ARBA00023235"/>
    </source>
</evidence>
<dbReference type="EC" id="5.6.2.1" evidence="3"/>
<dbReference type="Gene3D" id="1.10.460.10">
    <property type="entry name" value="Topoisomerase I, domain 2"/>
    <property type="match status" value="1"/>
</dbReference>
<reference evidence="17" key="1">
    <citation type="submission" date="2019-03" db="EMBL/GenBank/DDBJ databases">
        <authorList>
            <person name="Hao L."/>
        </authorList>
    </citation>
    <scope>NUCLEOTIDE SEQUENCE</scope>
</reference>
<evidence type="ECO:0000256" key="14">
    <source>
        <dbReference type="ARBA" id="ARBA00032877"/>
    </source>
</evidence>
<keyword evidence="8" id="KW-0799">Topoisomerase</keyword>
<dbReference type="SMART" id="SM00436">
    <property type="entry name" value="TOP1Bc"/>
    <property type="match status" value="1"/>
</dbReference>
<dbReference type="InterPro" id="IPR023406">
    <property type="entry name" value="Topo_IA_AS"/>
</dbReference>
<evidence type="ECO:0000256" key="12">
    <source>
        <dbReference type="ARBA" id="ARBA00031985"/>
    </source>
</evidence>
<evidence type="ECO:0000256" key="3">
    <source>
        <dbReference type="ARBA" id="ARBA00012891"/>
    </source>
</evidence>
<keyword evidence="10 17" id="KW-0413">Isomerase</keyword>
<dbReference type="PROSITE" id="PS52039">
    <property type="entry name" value="TOPO_IA_2"/>
    <property type="match status" value="1"/>
</dbReference>
<dbReference type="Pfam" id="PF01751">
    <property type="entry name" value="Toprim"/>
    <property type="match status" value="1"/>
</dbReference>
<accession>A0A485M290</accession>
<evidence type="ECO:0000256" key="6">
    <source>
        <dbReference type="ARBA" id="ARBA00022833"/>
    </source>
</evidence>
<dbReference type="SMART" id="SM00437">
    <property type="entry name" value="TOP1Ac"/>
    <property type="match status" value="1"/>
</dbReference>
<dbReference type="InterPro" id="IPR000380">
    <property type="entry name" value="Topo_IA"/>
</dbReference>
<dbReference type="InterPro" id="IPR013825">
    <property type="entry name" value="Topo_IA_cen_sub2"/>
</dbReference>
<dbReference type="PROSITE" id="PS50880">
    <property type="entry name" value="TOPRIM"/>
    <property type="match status" value="1"/>
</dbReference>
<dbReference type="SUPFAM" id="SSF57783">
    <property type="entry name" value="Zinc beta-ribbon"/>
    <property type="match status" value="3"/>
</dbReference>
<dbReference type="PANTHER" id="PTHR42785:SF1">
    <property type="entry name" value="DNA TOPOISOMERASE"/>
    <property type="match status" value="1"/>
</dbReference>
<comment type="catalytic activity">
    <reaction evidence="1">
        <text>ATP-independent breakage of single-stranded DNA, followed by passage and rejoining.</text>
        <dbReference type="EC" id="5.6.2.1"/>
    </reaction>
</comment>
<name>A0A485M290_9ZZZZ</name>
<dbReference type="PROSITE" id="PS00396">
    <property type="entry name" value="TOPO_IA_1"/>
    <property type="match status" value="1"/>
</dbReference>
<dbReference type="Gene3D" id="1.10.290.10">
    <property type="entry name" value="Topoisomerase I, domain 4"/>
    <property type="match status" value="1"/>
</dbReference>
<feature type="domain" description="Topo IA-type catalytic" evidence="16">
    <location>
        <begin position="129"/>
        <end position="552"/>
    </location>
</feature>
<evidence type="ECO:0000256" key="9">
    <source>
        <dbReference type="ARBA" id="ARBA00023125"/>
    </source>
</evidence>
<evidence type="ECO:0000256" key="2">
    <source>
        <dbReference type="ARBA" id="ARBA00009446"/>
    </source>
</evidence>
<evidence type="ECO:0000256" key="13">
    <source>
        <dbReference type="ARBA" id="ARBA00032235"/>
    </source>
</evidence>
<dbReference type="NCBIfam" id="TIGR01051">
    <property type="entry name" value="topA_bact"/>
    <property type="match status" value="1"/>
</dbReference>
<dbReference type="InterPro" id="IPR013498">
    <property type="entry name" value="Topo_IA_Znf"/>
</dbReference>
<dbReference type="GO" id="GO:0006265">
    <property type="term" value="P:DNA topological change"/>
    <property type="evidence" value="ECO:0007669"/>
    <property type="project" value="InterPro"/>
</dbReference>
<keyword evidence="5" id="KW-0863">Zinc-finger</keyword>
<dbReference type="Gene3D" id="3.40.50.140">
    <property type="match status" value="1"/>
</dbReference>
<dbReference type="EMBL" id="CAADRM010000062">
    <property type="protein sequence ID" value="VFU12996.1"/>
    <property type="molecule type" value="Genomic_DNA"/>
</dbReference>
<feature type="domain" description="Toprim" evidence="15">
    <location>
        <begin position="3"/>
        <end position="113"/>
    </location>
</feature>
<evidence type="ECO:0000259" key="15">
    <source>
        <dbReference type="PROSITE" id="PS50880"/>
    </source>
</evidence>
<evidence type="ECO:0000256" key="4">
    <source>
        <dbReference type="ARBA" id="ARBA00022723"/>
    </source>
</evidence>
<evidence type="ECO:0000259" key="16">
    <source>
        <dbReference type="PROSITE" id="PS52039"/>
    </source>
</evidence>
<dbReference type="CDD" id="cd03363">
    <property type="entry name" value="TOPRIM_TopoIA_TopoI"/>
    <property type="match status" value="1"/>
</dbReference>
<proteinExistence type="inferred from homology"/>
<dbReference type="GO" id="GO:0008270">
    <property type="term" value="F:zinc ion binding"/>
    <property type="evidence" value="ECO:0007669"/>
    <property type="project" value="UniProtKB-KW"/>
</dbReference>
<dbReference type="GO" id="GO:0003677">
    <property type="term" value="F:DNA binding"/>
    <property type="evidence" value="ECO:0007669"/>
    <property type="project" value="UniProtKB-KW"/>
</dbReference>
<dbReference type="HAMAP" id="MF_00952">
    <property type="entry name" value="Topoisom_1_prok"/>
    <property type="match status" value="1"/>
</dbReference>
<keyword evidence="9" id="KW-0238">DNA-binding</keyword>
<gene>
    <name evidence="17" type="primary">topA</name>
    <name evidence="17" type="ORF">SCFA_1540004</name>
</gene>
<dbReference type="InterPro" id="IPR005733">
    <property type="entry name" value="TopoI_bac-type"/>
</dbReference>
<dbReference type="SMART" id="SM00493">
    <property type="entry name" value="TOPRIM"/>
    <property type="match status" value="1"/>
</dbReference>
<dbReference type="PANTHER" id="PTHR42785">
    <property type="entry name" value="DNA TOPOISOMERASE, TYPE IA, CORE"/>
    <property type="match status" value="1"/>
</dbReference>
<sequence length="779" mass="87309">MAKSLVIVESPTKAKTIKRYLGKDFEVHATMGHIKDLPKSVLGVDIDDGFAPHYLVKPEKRETVKKLRKLAESADTIYLASDPDREGEAIAWHVAEELKKPGASVGRIIFHEITKKAIDQAIKKPQPLNRSLYDAQKARRVMDRIVGYTMSPLLWKRVKRGLSGGRVQSVAVRLICMRQEEIENFVPEEYWTIDVSLQTPGGEVLAAKVVNPKEIPDEQTSHRIAGEIRGAKSITVEKIKKQVRQKHPLPPYITSTLQQAASSRLRFSAKKTMMIAQQLYEGISLGSGEVTGLITYMRTDSPVVSGEAIQQARSFIPEAYGKSYLPDKPRQYRAKKSAQEAHEAIRPTDVRHTPEAVRPYLNKDQQALYEMIWRRFIASQMASAVFDQTTVDIAAGNVGLRAAGSIMRFDGYLKIYGMQDEKDTLLPEGMAEGDVLTLKDLCEKQHFTQPPPRYTEASLIKELEEKGIGRPSTYAPIISTIQERGYVTMEQRAFVPTELGRDVNQLLVKHYPHILDIGFTARMEDSLDELEDGKTDYVHTMRSFYDTYKKEHEQASSEMKNLRAEQRPSGLKCEVCGKDMLIKLGKNGYFLGCAGYPQCTNTREFTRDESGRIHPVETPGPEPTDEVCEKCGSPMVLKKGRYGPFLACSNYPACKNTRPAVKTEMTDKVCEKCGSPMVVRSGRYGPFLACSNYPACKNIQPYPLGIKCAIPGCTGEIRQQRSRKGKTYYSCSQKGCSFISWTKPVQKPCPACNAEFMIRKGKALVCPNPQCGHHEEEGS</sequence>
<comment type="similarity">
    <text evidence="2">Belongs to the type IA topoisomerase family.</text>
</comment>
<dbReference type="AlphaFoldDB" id="A0A485M290"/>
<dbReference type="GO" id="GO:0003917">
    <property type="term" value="F:DNA topoisomerase type I (single strand cut, ATP-independent) activity"/>
    <property type="evidence" value="ECO:0007669"/>
    <property type="project" value="UniProtKB-EC"/>
</dbReference>
<dbReference type="InterPro" id="IPR034149">
    <property type="entry name" value="TOPRIM_TopoI"/>
</dbReference>
<dbReference type="InterPro" id="IPR013497">
    <property type="entry name" value="Topo_IA_cen"/>
</dbReference>
<organism evidence="17">
    <name type="scientific">anaerobic digester metagenome</name>
    <dbReference type="NCBI Taxonomy" id="1263854"/>
    <lineage>
        <taxon>unclassified sequences</taxon>
        <taxon>metagenomes</taxon>
        <taxon>ecological metagenomes</taxon>
    </lineage>
</organism>
<keyword evidence="4" id="KW-0479">Metal-binding</keyword>
<dbReference type="Gene3D" id="2.70.20.10">
    <property type="entry name" value="Topoisomerase I, domain 3"/>
    <property type="match status" value="1"/>
</dbReference>
<dbReference type="PRINTS" id="PR00417">
    <property type="entry name" value="PRTPISMRASEI"/>
</dbReference>
<dbReference type="InterPro" id="IPR006171">
    <property type="entry name" value="TOPRIM_dom"/>
</dbReference>
<dbReference type="CDD" id="cd00186">
    <property type="entry name" value="TOP1Ac"/>
    <property type="match status" value="1"/>
</dbReference>
<dbReference type="InterPro" id="IPR023405">
    <property type="entry name" value="Topo_IA_core_domain"/>
</dbReference>
<dbReference type="Pfam" id="PF01396">
    <property type="entry name" value="Zn_ribbon_Top1"/>
    <property type="match status" value="4"/>
</dbReference>
<dbReference type="SUPFAM" id="SSF56712">
    <property type="entry name" value="Prokaryotic type I DNA topoisomerase"/>
    <property type="match status" value="1"/>
</dbReference>
<evidence type="ECO:0000256" key="11">
    <source>
        <dbReference type="ARBA" id="ARBA00030003"/>
    </source>
</evidence>
<evidence type="ECO:0000256" key="7">
    <source>
        <dbReference type="ARBA" id="ARBA00022842"/>
    </source>
</evidence>
<evidence type="ECO:0000256" key="5">
    <source>
        <dbReference type="ARBA" id="ARBA00022771"/>
    </source>
</evidence>
<dbReference type="InterPro" id="IPR003602">
    <property type="entry name" value="Topo_IA_DNA-bd_dom"/>
</dbReference>
<dbReference type="GO" id="GO:0005694">
    <property type="term" value="C:chromosome"/>
    <property type="evidence" value="ECO:0007669"/>
    <property type="project" value="InterPro"/>
</dbReference>
<evidence type="ECO:0000256" key="1">
    <source>
        <dbReference type="ARBA" id="ARBA00000213"/>
    </source>
</evidence>
<dbReference type="InterPro" id="IPR003601">
    <property type="entry name" value="Topo_IA_2"/>
</dbReference>
<keyword evidence="7" id="KW-0460">Magnesium</keyword>
<evidence type="ECO:0000256" key="8">
    <source>
        <dbReference type="ARBA" id="ARBA00023029"/>
    </source>
</evidence>
<dbReference type="InterPro" id="IPR028612">
    <property type="entry name" value="Topoisom_1_IA"/>
</dbReference>
<protein>
    <recommendedName>
        <fullName evidence="3">DNA topoisomerase</fullName>
        <ecNumber evidence="3">5.6.2.1</ecNumber>
    </recommendedName>
    <alternativeName>
        <fullName evidence="14">Omega-protein</fullName>
    </alternativeName>
    <alternativeName>
        <fullName evidence="13">Relaxing enzyme</fullName>
    </alternativeName>
    <alternativeName>
        <fullName evidence="11">Swivelase</fullName>
    </alternativeName>
    <alternativeName>
        <fullName evidence="12">Untwisting enzyme</fullName>
    </alternativeName>
</protein>
<dbReference type="Gene3D" id="3.30.65.10">
    <property type="entry name" value="Bacterial Topoisomerase I, domain 1"/>
    <property type="match status" value="3"/>
</dbReference>
<dbReference type="InterPro" id="IPR013824">
    <property type="entry name" value="Topo_IA_cen_sub1"/>
</dbReference>
<dbReference type="Pfam" id="PF01131">
    <property type="entry name" value="Topoisom_bac"/>
    <property type="match status" value="1"/>
</dbReference>
<keyword evidence="6" id="KW-0862">Zinc</keyword>